<proteinExistence type="predicted"/>
<evidence type="ECO:0000256" key="1">
    <source>
        <dbReference type="SAM" id="MobiDB-lite"/>
    </source>
</evidence>
<accession>A0AAN6T463</accession>
<dbReference type="AlphaFoldDB" id="A0AAN6T463"/>
<gene>
    <name evidence="3" type="ORF">N658DRAFT_505139</name>
</gene>
<keyword evidence="2" id="KW-1133">Transmembrane helix</keyword>
<keyword evidence="2" id="KW-0812">Transmembrane</keyword>
<name>A0AAN6T463_9PEZI</name>
<feature type="transmembrane region" description="Helical" evidence="2">
    <location>
        <begin position="32"/>
        <end position="56"/>
    </location>
</feature>
<keyword evidence="4" id="KW-1185">Reference proteome</keyword>
<evidence type="ECO:0000313" key="3">
    <source>
        <dbReference type="EMBL" id="KAK4103439.1"/>
    </source>
</evidence>
<feature type="region of interest" description="Disordered" evidence="1">
    <location>
        <begin position="154"/>
        <end position="207"/>
    </location>
</feature>
<sequence>MPTIAALPRISDTNTQTEYVKDTVHHSMSTSAVWIVAAVVGGIIVVGFSFALLLTYNTRRRRYRRYRQLHPYLSRDEVVKRQKMSKVDLFLEEEERRRQMIRKSLAARSSESCGSTSLSAMIEHVDGEQRELERQESTRLKEDWKRWEARVRHERSMSGGQHPVASASSQVPVLAVPSPAKHRRASSMSPTPSPPVPPRHPGRRSAT</sequence>
<evidence type="ECO:0000256" key="2">
    <source>
        <dbReference type="SAM" id="Phobius"/>
    </source>
</evidence>
<protein>
    <submittedName>
        <fullName evidence="3">Uncharacterized protein</fullName>
    </submittedName>
</protein>
<keyword evidence="2" id="KW-0472">Membrane</keyword>
<evidence type="ECO:0000313" key="4">
    <source>
        <dbReference type="Proteomes" id="UP001305647"/>
    </source>
</evidence>
<comment type="caution">
    <text evidence="3">The sequence shown here is derived from an EMBL/GenBank/DDBJ whole genome shotgun (WGS) entry which is preliminary data.</text>
</comment>
<organism evidence="3 4">
    <name type="scientific">Parathielavia hyrcaniae</name>
    <dbReference type="NCBI Taxonomy" id="113614"/>
    <lineage>
        <taxon>Eukaryota</taxon>
        <taxon>Fungi</taxon>
        <taxon>Dikarya</taxon>
        <taxon>Ascomycota</taxon>
        <taxon>Pezizomycotina</taxon>
        <taxon>Sordariomycetes</taxon>
        <taxon>Sordariomycetidae</taxon>
        <taxon>Sordariales</taxon>
        <taxon>Chaetomiaceae</taxon>
        <taxon>Parathielavia</taxon>
    </lineage>
</organism>
<dbReference type="Proteomes" id="UP001305647">
    <property type="component" value="Unassembled WGS sequence"/>
</dbReference>
<reference evidence="3" key="2">
    <citation type="submission" date="2023-05" db="EMBL/GenBank/DDBJ databases">
        <authorList>
            <consortium name="Lawrence Berkeley National Laboratory"/>
            <person name="Steindorff A."/>
            <person name="Hensen N."/>
            <person name="Bonometti L."/>
            <person name="Westerberg I."/>
            <person name="Brannstrom I.O."/>
            <person name="Guillou S."/>
            <person name="Cros-Aarteil S."/>
            <person name="Calhoun S."/>
            <person name="Haridas S."/>
            <person name="Kuo A."/>
            <person name="Mondo S."/>
            <person name="Pangilinan J."/>
            <person name="Riley R."/>
            <person name="Labutti K."/>
            <person name="Andreopoulos B."/>
            <person name="Lipzen A."/>
            <person name="Chen C."/>
            <person name="Yanf M."/>
            <person name="Daum C."/>
            <person name="Ng V."/>
            <person name="Clum A."/>
            <person name="Ohm R."/>
            <person name="Martin F."/>
            <person name="Silar P."/>
            <person name="Natvig D."/>
            <person name="Lalanne C."/>
            <person name="Gautier V."/>
            <person name="Ament-Velasquez S.L."/>
            <person name="Kruys A."/>
            <person name="Hutchinson M.I."/>
            <person name="Powell A.J."/>
            <person name="Barry K."/>
            <person name="Miller A.N."/>
            <person name="Grigoriev I.V."/>
            <person name="Debuchy R."/>
            <person name="Gladieux P."/>
            <person name="Thoren M.H."/>
            <person name="Johannesson H."/>
        </authorList>
    </citation>
    <scope>NUCLEOTIDE SEQUENCE</scope>
    <source>
        <strain evidence="3">CBS 757.83</strain>
    </source>
</reference>
<dbReference type="EMBL" id="MU863628">
    <property type="protein sequence ID" value="KAK4103439.1"/>
    <property type="molecule type" value="Genomic_DNA"/>
</dbReference>
<reference evidence="3" key="1">
    <citation type="journal article" date="2023" name="Mol. Phylogenet. Evol.">
        <title>Genome-scale phylogeny and comparative genomics of the fungal order Sordariales.</title>
        <authorList>
            <person name="Hensen N."/>
            <person name="Bonometti L."/>
            <person name="Westerberg I."/>
            <person name="Brannstrom I.O."/>
            <person name="Guillou S."/>
            <person name="Cros-Aarteil S."/>
            <person name="Calhoun S."/>
            <person name="Haridas S."/>
            <person name="Kuo A."/>
            <person name="Mondo S."/>
            <person name="Pangilinan J."/>
            <person name="Riley R."/>
            <person name="LaButti K."/>
            <person name="Andreopoulos B."/>
            <person name="Lipzen A."/>
            <person name="Chen C."/>
            <person name="Yan M."/>
            <person name="Daum C."/>
            <person name="Ng V."/>
            <person name="Clum A."/>
            <person name="Steindorff A."/>
            <person name="Ohm R.A."/>
            <person name="Martin F."/>
            <person name="Silar P."/>
            <person name="Natvig D.O."/>
            <person name="Lalanne C."/>
            <person name="Gautier V."/>
            <person name="Ament-Velasquez S.L."/>
            <person name="Kruys A."/>
            <person name="Hutchinson M.I."/>
            <person name="Powell A.J."/>
            <person name="Barry K."/>
            <person name="Miller A.N."/>
            <person name="Grigoriev I.V."/>
            <person name="Debuchy R."/>
            <person name="Gladieux P."/>
            <person name="Hiltunen Thoren M."/>
            <person name="Johannesson H."/>
        </authorList>
    </citation>
    <scope>NUCLEOTIDE SEQUENCE</scope>
    <source>
        <strain evidence="3">CBS 757.83</strain>
    </source>
</reference>